<dbReference type="AlphaFoldDB" id="A0A5D2XCG3"/>
<name>A0A5D2XCG3_GOSMU</name>
<dbReference type="Proteomes" id="UP000323597">
    <property type="component" value="Chromosome A11"/>
</dbReference>
<evidence type="ECO:0000313" key="1">
    <source>
        <dbReference type="EMBL" id="TYJ10541.1"/>
    </source>
</evidence>
<reference evidence="1 2" key="1">
    <citation type="submission" date="2019-07" db="EMBL/GenBank/DDBJ databases">
        <title>WGS assembly of Gossypium mustelinum.</title>
        <authorList>
            <person name="Chen Z.J."/>
            <person name="Sreedasyam A."/>
            <person name="Ando A."/>
            <person name="Song Q."/>
            <person name="De L."/>
            <person name="Hulse-Kemp A."/>
            <person name="Ding M."/>
            <person name="Ye W."/>
            <person name="Kirkbride R."/>
            <person name="Jenkins J."/>
            <person name="Plott C."/>
            <person name="Lovell J."/>
            <person name="Lin Y.-M."/>
            <person name="Vaughn R."/>
            <person name="Liu B."/>
            <person name="Li W."/>
            <person name="Simpson S."/>
            <person name="Scheffler B."/>
            <person name="Saski C."/>
            <person name="Grover C."/>
            <person name="Hu G."/>
            <person name="Conover J."/>
            <person name="Carlson J."/>
            <person name="Shu S."/>
            <person name="Boston L."/>
            <person name="Williams M."/>
            <person name="Peterson D."/>
            <person name="Mcgee K."/>
            <person name="Jones D."/>
            <person name="Wendel J."/>
            <person name="Stelly D."/>
            <person name="Grimwood J."/>
            <person name="Schmutz J."/>
        </authorList>
    </citation>
    <scope>NUCLEOTIDE SEQUENCE [LARGE SCALE GENOMIC DNA]</scope>
    <source>
        <strain evidence="1">1408120.09</strain>
    </source>
</reference>
<sequence length="82" mass="9181">SINISFQKLDIIVNPSPDSTIVFPLSPNPFPNNLSFQDNVGIRFHSTTISMSPFPLFSLKRTFLVFRSRSSRGLSPLPASRE</sequence>
<dbReference type="EMBL" id="CM017646">
    <property type="protein sequence ID" value="TYJ10541.1"/>
    <property type="molecule type" value="Genomic_DNA"/>
</dbReference>
<proteinExistence type="predicted"/>
<feature type="non-terminal residue" evidence="1">
    <location>
        <position position="82"/>
    </location>
</feature>
<organism evidence="1 2">
    <name type="scientific">Gossypium mustelinum</name>
    <name type="common">Cotton</name>
    <name type="synonym">Gossypium caicoense</name>
    <dbReference type="NCBI Taxonomy" id="34275"/>
    <lineage>
        <taxon>Eukaryota</taxon>
        <taxon>Viridiplantae</taxon>
        <taxon>Streptophyta</taxon>
        <taxon>Embryophyta</taxon>
        <taxon>Tracheophyta</taxon>
        <taxon>Spermatophyta</taxon>
        <taxon>Magnoliopsida</taxon>
        <taxon>eudicotyledons</taxon>
        <taxon>Gunneridae</taxon>
        <taxon>Pentapetalae</taxon>
        <taxon>rosids</taxon>
        <taxon>malvids</taxon>
        <taxon>Malvales</taxon>
        <taxon>Malvaceae</taxon>
        <taxon>Malvoideae</taxon>
        <taxon>Gossypium</taxon>
    </lineage>
</organism>
<accession>A0A5D2XCG3</accession>
<keyword evidence="2" id="KW-1185">Reference proteome</keyword>
<gene>
    <name evidence="1" type="ORF">E1A91_A11G214700v1</name>
</gene>
<feature type="non-terminal residue" evidence="1">
    <location>
        <position position="1"/>
    </location>
</feature>
<protein>
    <submittedName>
        <fullName evidence="1">Uncharacterized protein</fullName>
    </submittedName>
</protein>
<evidence type="ECO:0000313" key="2">
    <source>
        <dbReference type="Proteomes" id="UP000323597"/>
    </source>
</evidence>